<comment type="caution">
    <text evidence="1">The sequence shown here is derived from an EMBL/GenBank/DDBJ whole genome shotgun (WGS) entry which is preliminary data.</text>
</comment>
<dbReference type="RefSeq" id="WP_031062387.1">
    <property type="nucleotide sequence ID" value="NZ_JBHSPX010000003.1"/>
</dbReference>
<accession>A0ABW1MH76</accession>
<proteinExistence type="predicted"/>
<keyword evidence="2" id="KW-1185">Reference proteome</keyword>
<evidence type="ECO:0000313" key="2">
    <source>
        <dbReference type="Proteomes" id="UP001596139"/>
    </source>
</evidence>
<organism evidence="1 2">
    <name type="scientific">Streptomyces ochraceiscleroticus</name>
    <dbReference type="NCBI Taxonomy" id="47761"/>
    <lineage>
        <taxon>Bacteria</taxon>
        <taxon>Bacillati</taxon>
        <taxon>Actinomycetota</taxon>
        <taxon>Actinomycetes</taxon>
        <taxon>Kitasatosporales</taxon>
        <taxon>Streptomycetaceae</taxon>
        <taxon>Streptomyces</taxon>
    </lineage>
</organism>
<reference evidence="2" key="1">
    <citation type="journal article" date="2019" name="Int. J. Syst. Evol. Microbiol.">
        <title>The Global Catalogue of Microorganisms (GCM) 10K type strain sequencing project: providing services to taxonomists for standard genome sequencing and annotation.</title>
        <authorList>
            <consortium name="The Broad Institute Genomics Platform"/>
            <consortium name="The Broad Institute Genome Sequencing Center for Infectious Disease"/>
            <person name="Wu L."/>
            <person name="Ma J."/>
        </authorList>
    </citation>
    <scope>NUCLEOTIDE SEQUENCE [LARGE SCALE GENOMIC DNA]</scope>
    <source>
        <strain evidence="2">CGMCC 1.15180</strain>
    </source>
</reference>
<dbReference type="Proteomes" id="UP001596139">
    <property type="component" value="Unassembled WGS sequence"/>
</dbReference>
<sequence>MPEFRFTVHPGQDEITDGMFMGHLDVVGNSGEITTRESKHADGGAGLVVFQVLLELLDGVGKIIERGRGTYRHNFMVTITFKLKRDGTMVISRRGKTIDESPSREVAHALLAAGREVARTHLSRISEPTDYVDTAEDGSLEYRDYRPRTEKALARFEAIAR</sequence>
<gene>
    <name evidence="1" type="ORF">ACFP4F_08230</name>
</gene>
<evidence type="ECO:0000313" key="1">
    <source>
        <dbReference type="EMBL" id="MFC6062534.1"/>
    </source>
</evidence>
<name>A0ABW1MH76_9ACTN</name>
<protein>
    <submittedName>
        <fullName evidence="1">Uncharacterized protein</fullName>
    </submittedName>
</protein>
<dbReference type="EMBL" id="JBHSPX010000003">
    <property type="protein sequence ID" value="MFC6062534.1"/>
    <property type="molecule type" value="Genomic_DNA"/>
</dbReference>